<comment type="caution">
    <text evidence="1">The sequence shown here is derived from an EMBL/GenBank/DDBJ whole genome shotgun (WGS) entry which is preliminary data.</text>
</comment>
<dbReference type="EMBL" id="JABBFZ010000006">
    <property type="protein sequence ID" value="NML31680.1"/>
    <property type="molecule type" value="Genomic_DNA"/>
</dbReference>
<evidence type="ECO:0000313" key="2">
    <source>
        <dbReference type="Proteomes" id="UP000583127"/>
    </source>
</evidence>
<protein>
    <submittedName>
        <fullName evidence="1">Uncharacterized protein</fullName>
    </submittedName>
</protein>
<reference evidence="1 2" key="1">
    <citation type="submission" date="2020-04" db="EMBL/GenBank/DDBJ databases">
        <title>Paraburkholderia sp. G-4-1-8 isolated from soil.</title>
        <authorList>
            <person name="Dahal R.H."/>
        </authorList>
    </citation>
    <scope>NUCLEOTIDE SEQUENCE [LARGE SCALE GENOMIC DNA]</scope>
    <source>
        <strain evidence="1 2">G-4-1-8</strain>
    </source>
</reference>
<dbReference type="AlphaFoldDB" id="A0A7X9X599"/>
<proteinExistence type="predicted"/>
<accession>A0A7X9X599</accession>
<sequence>MHAYAFAAVFVAGVALRHDELRSIGDRNPLEVPEDVSPGERSEVVRDPHKAHAVLAESMRGFTLEPG</sequence>
<keyword evidence="2" id="KW-1185">Reference proteome</keyword>
<name>A0A7X9X599_9BURK</name>
<organism evidence="1 2">
    <name type="scientific">Paraburkholderia antibiotica</name>
    <dbReference type="NCBI Taxonomy" id="2728839"/>
    <lineage>
        <taxon>Bacteria</taxon>
        <taxon>Pseudomonadati</taxon>
        <taxon>Pseudomonadota</taxon>
        <taxon>Betaproteobacteria</taxon>
        <taxon>Burkholderiales</taxon>
        <taxon>Burkholderiaceae</taxon>
        <taxon>Paraburkholderia</taxon>
    </lineage>
</organism>
<dbReference type="RefSeq" id="WP_169497954.1">
    <property type="nucleotide sequence ID" value="NZ_JABBFZ010000006.1"/>
</dbReference>
<gene>
    <name evidence="1" type="ORF">HHL14_12640</name>
</gene>
<evidence type="ECO:0000313" key="1">
    <source>
        <dbReference type="EMBL" id="NML31680.1"/>
    </source>
</evidence>
<dbReference type="Proteomes" id="UP000583127">
    <property type="component" value="Unassembled WGS sequence"/>
</dbReference>